<evidence type="ECO:0000313" key="1">
    <source>
        <dbReference type="EMBL" id="PSR88910.1"/>
    </source>
</evidence>
<name>A0A2R6PC87_9APHY</name>
<dbReference type="EMBL" id="MLYV02000502">
    <property type="protein sequence ID" value="PSR88910.1"/>
    <property type="molecule type" value="Genomic_DNA"/>
</dbReference>
<comment type="caution">
    <text evidence="1">The sequence shown here is derived from an EMBL/GenBank/DDBJ whole genome shotgun (WGS) entry which is preliminary data.</text>
</comment>
<accession>A0A2R6PC87</accession>
<evidence type="ECO:0000313" key="2">
    <source>
        <dbReference type="Proteomes" id="UP000186601"/>
    </source>
</evidence>
<organism evidence="1 2">
    <name type="scientific">Hermanssonia centrifuga</name>
    <dbReference type="NCBI Taxonomy" id="98765"/>
    <lineage>
        <taxon>Eukaryota</taxon>
        <taxon>Fungi</taxon>
        <taxon>Dikarya</taxon>
        <taxon>Basidiomycota</taxon>
        <taxon>Agaricomycotina</taxon>
        <taxon>Agaricomycetes</taxon>
        <taxon>Polyporales</taxon>
        <taxon>Meruliaceae</taxon>
        <taxon>Hermanssonia</taxon>
    </lineage>
</organism>
<gene>
    <name evidence="1" type="ORF">PHLCEN_2v5059</name>
</gene>
<keyword evidence="2" id="KW-1185">Reference proteome</keyword>
<sequence length="57" mass="6189">MASRTGYNMNSSGASFGPALTARGIIDHYGINKLLSGSCRRHENSPTTLVRTTLLHR</sequence>
<proteinExistence type="predicted"/>
<dbReference type="Proteomes" id="UP000186601">
    <property type="component" value="Unassembled WGS sequence"/>
</dbReference>
<reference evidence="1 2" key="1">
    <citation type="submission" date="2018-02" db="EMBL/GenBank/DDBJ databases">
        <title>Genome sequence of the basidiomycete white-rot fungus Phlebia centrifuga.</title>
        <authorList>
            <person name="Granchi Z."/>
            <person name="Peng M."/>
            <person name="de Vries R.P."/>
            <person name="Hilden K."/>
            <person name="Makela M.R."/>
            <person name="Grigoriev I."/>
            <person name="Riley R."/>
        </authorList>
    </citation>
    <scope>NUCLEOTIDE SEQUENCE [LARGE SCALE GENOMIC DNA]</scope>
    <source>
        <strain evidence="1 2">FBCC195</strain>
    </source>
</reference>
<dbReference type="AlphaFoldDB" id="A0A2R6PC87"/>
<protein>
    <submittedName>
        <fullName evidence="1">Uncharacterized protein</fullName>
    </submittedName>
</protein>